<evidence type="ECO:0000313" key="1">
    <source>
        <dbReference type="EMBL" id="QBZ53292.1"/>
    </source>
</evidence>
<dbReference type="EMBL" id="CP034204">
    <property type="protein sequence ID" value="QBZ53292.1"/>
    <property type="molecule type" value="Genomic_DNA"/>
</dbReference>
<proteinExistence type="predicted"/>
<name>A0A4P7MVN2_PYROR</name>
<evidence type="ECO:0000313" key="2">
    <source>
        <dbReference type="Proteomes" id="UP000294847"/>
    </source>
</evidence>
<protein>
    <submittedName>
        <fullName evidence="1">Uncharacterized protein</fullName>
    </submittedName>
</protein>
<accession>A0A4P7MVN2</accession>
<reference evidence="1 2" key="1">
    <citation type="journal article" date="2019" name="Mol. Biol. Evol.">
        <title>Blast fungal genomes show frequent chromosomal changes, gene gains and losses, and effector gene turnover.</title>
        <authorList>
            <person name="Gomez Luciano L.B."/>
            <person name="Jason Tsai I."/>
            <person name="Chuma I."/>
            <person name="Tosa Y."/>
            <person name="Chen Y.H."/>
            <person name="Li J.Y."/>
            <person name="Li M.Y."/>
            <person name="Jade Lu M.Y."/>
            <person name="Nakayashiki H."/>
            <person name="Li W.H."/>
        </authorList>
    </citation>
    <scope>NUCLEOTIDE SEQUENCE [LARGE SCALE GENOMIC DNA]</scope>
    <source>
        <strain evidence="1">MZ5-1-6</strain>
    </source>
</reference>
<organism evidence="1 2">
    <name type="scientific">Pyricularia oryzae</name>
    <name type="common">Rice blast fungus</name>
    <name type="synonym">Magnaporthe oryzae</name>
    <dbReference type="NCBI Taxonomy" id="318829"/>
    <lineage>
        <taxon>Eukaryota</taxon>
        <taxon>Fungi</taxon>
        <taxon>Dikarya</taxon>
        <taxon>Ascomycota</taxon>
        <taxon>Pezizomycotina</taxon>
        <taxon>Sordariomycetes</taxon>
        <taxon>Sordariomycetidae</taxon>
        <taxon>Magnaporthales</taxon>
        <taxon>Pyriculariaceae</taxon>
        <taxon>Pyricularia</taxon>
    </lineage>
</organism>
<gene>
    <name evidence="1" type="ORF">PoMZ_08967</name>
</gene>
<dbReference type="Proteomes" id="UP000294847">
    <property type="component" value="Chromosome 1"/>
</dbReference>
<dbReference type="AlphaFoldDB" id="A0A4P7MVN2"/>
<sequence>MAGRTVEHVVAAPGGSVLQKYTVAAGTTPLATRQTMAATAHPIRGALQNVL</sequence>